<dbReference type="EMBL" id="CM039436">
    <property type="protein sequence ID" value="KAI4313474.1"/>
    <property type="molecule type" value="Genomic_DNA"/>
</dbReference>
<evidence type="ECO:0000313" key="2">
    <source>
        <dbReference type="Proteomes" id="UP000828941"/>
    </source>
</evidence>
<dbReference type="Proteomes" id="UP000828941">
    <property type="component" value="Chromosome 11"/>
</dbReference>
<gene>
    <name evidence="1" type="ORF">L6164_026453</name>
</gene>
<sequence length="98" mass="11193">MKDFEFICKLIAIDLPVKCVKVSAISFCVVVLRLLREMGDSSMIPNMASYSSTVGLLCRDGKWKEAEILLGLMINSGFRKHKLWPRRKLHTKPRLQGK</sequence>
<evidence type="ECO:0000313" key="1">
    <source>
        <dbReference type="EMBL" id="KAI4313474.1"/>
    </source>
</evidence>
<name>A0ACB9LRR1_BAUVA</name>
<keyword evidence="2" id="KW-1185">Reference proteome</keyword>
<accession>A0ACB9LRR1</accession>
<comment type="caution">
    <text evidence="1">The sequence shown here is derived from an EMBL/GenBank/DDBJ whole genome shotgun (WGS) entry which is preliminary data.</text>
</comment>
<protein>
    <submittedName>
        <fullName evidence="1">Uncharacterized protein</fullName>
    </submittedName>
</protein>
<organism evidence="1 2">
    <name type="scientific">Bauhinia variegata</name>
    <name type="common">Purple orchid tree</name>
    <name type="synonym">Phanera variegata</name>
    <dbReference type="NCBI Taxonomy" id="167791"/>
    <lineage>
        <taxon>Eukaryota</taxon>
        <taxon>Viridiplantae</taxon>
        <taxon>Streptophyta</taxon>
        <taxon>Embryophyta</taxon>
        <taxon>Tracheophyta</taxon>
        <taxon>Spermatophyta</taxon>
        <taxon>Magnoliopsida</taxon>
        <taxon>eudicotyledons</taxon>
        <taxon>Gunneridae</taxon>
        <taxon>Pentapetalae</taxon>
        <taxon>rosids</taxon>
        <taxon>fabids</taxon>
        <taxon>Fabales</taxon>
        <taxon>Fabaceae</taxon>
        <taxon>Cercidoideae</taxon>
        <taxon>Cercideae</taxon>
        <taxon>Bauhiniinae</taxon>
        <taxon>Bauhinia</taxon>
    </lineage>
</organism>
<proteinExistence type="predicted"/>
<reference evidence="1 2" key="1">
    <citation type="journal article" date="2022" name="DNA Res.">
        <title>Chromosomal-level genome assembly of the orchid tree Bauhinia variegata (Leguminosae; Cercidoideae) supports the allotetraploid origin hypothesis of Bauhinia.</title>
        <authorList>
            <person name="Zhong Y."/>
            <person name="Chen Y."/>
            <person name="Zheng D."/>
            <person name="Pang J."/>
            <person name="Liu Y."/>
            <person name="Luo S."/>
            <person name="Meng S."/>
            <person name="Qian L."/>
            <person name="Wei D."/>
            <person name="Dai S."/>
            <person name="Zhou R."/>
        </authorList>
    </citation>
    <scope>NUCLEOTIDE SEQUENCE [LARGE SCALE GENOMIC DNA]</scope>
    <source>
        <strain evidence="1">BV-YZ2020</strain>
    </source>
</reference>